<evidence type="ECO:0000313" key="2">
    <source>
        <dbReference type="EMBL" id="BCJ68077.1"/>
    </source>
</evidence>
<evidence type="ECO:0000313" key="3">
    <source>
        <dbReference type="Proteomes" id="UP000680866"/>
    </source>
</evidence>
<dbReference type="EMBL" id="AP023359">
    <property type="protein sequence ID" value="BCJ68077.1"/>
    <property type="molecule type" value="Genomic_DNA"/>
</dbReference>
<dbReference type="Pfam" id="PF13480">
    <property type="entry name" value="Acetyltransf_6"/>
    <property type="match status" value="1"/>
</dbReference>
<accession>A0A810N422</accession>
<dbReference type="Gene3D" id="3.40.630.30">
    <property type="match status" value="1"/>
</dbReference>
<dbReference type="Proteomes" id="UP000680866">
    <property type="component" value="Chromosome"/>
</dbReference>
<reference evidence="2" key="1">
    <citation type="submission" date="2020-08" db="EMBL/GenBank/DDBJ databases">
        <title>Whole genome shotgun sequence of Polymorphospora rubra NBRC 101157.</title>
        <authorList>
            <person name="Komaki H."/>
            <person name="Tamura T."/>
        </authorList>
    </citation>
    <scope>NUCLEOTIDE SEQUENCE</scope>
    <source>
        <strain evidence="2">NBRC 101157</strain>
    </source>
</reference>
<gene>
    <name evidence="2" type="ORF">Prubr_50980</name>
</gene>
<name>A0A810N422_9ACTN</name>
<feature type="domain" description="BioF2-like acetyltransferase" evidence="1">
    <location>
        <begin position="118"/>
        <end position="259"/>
    </location>
</feature>
<dbReference type="InterPro" id="IPR016181">
    <property type="entry name" value="Acyl_CoA_acyltransferase"/>
</dbReference>
<evidence type="ECO:0000259" key="1">
    <source>
        <dbReference type="Pfam" id="PF13480"/>
    </source>
</evidence>
<dbReference type="RefSeq" id="WP_212817377.1">
    <property type="nucleotide sequence ID" value="NZ_AP023359.1"/>
</dbReference>
<sequence>MLRGGCGPSVSDEVDALGEDAFFPALLLGSPLGYRTEIGYNFWTPTLFATMVEQLVPAAFGAGIRSVVAPWVPDRPGNEALTEALDAAGGHSIFWGFEDHIPLAAASWDEHLVALPKKKRQRVVTDERRVAAAGVTMQRLDGAAIRPHIPRIAELTCLNREKNGAGENPAHIETMLAELLDAGADLRAYTGSLDGELVASCVVIRKGHRLLTKWAGFDYARLGERSGLYFPLVLNAPVRDAYREGLRQVEFGAGAHQAKVLRGCSSRRITTSLVLADAAHRERAHALLDAFGAARRVAFGDVVAPSPLPLLETTASGSACCSGG</sequence>
<protein>
    <recommendedName>
        <fullName evidence="1">BioF2-like acetyltransferase domain-containing protein</fullName>
    </recommendedName>
</protein>
<proteinExistence type="predicted"/>
<dbReference type="KEGG" id="pry:Prubr_50980"/>
<dbReference type="InterPro" id="IPR038740">
    <property type="entry name" value="BioF2-like_GNAT_dom"/>
</dbReference>
<dbReference type="SUPFAM" id="SSF55729">
    <property type="entry name" value="Acyl-CoA N-acyltransferases (Nat)"/>
    <property type="match status" value="1"/>
</dbReference>
<dbReference type="AlphaFoldDB" id="A0A810N422"/>
<organism evidence="2 3">
    <name type="scientific">Polymorphospora rubra</name>
    <dbReference type="NCBI Taxonomy" id="338584"/>
    <lineage>
        <taxon>Bacteria</taxon>
        <taxon>Bacillati</taxon>
        <taxon>Actinomycetota</taxon>
        <taxon>Actinomycetes</taxon>
        <taxon>Micromonosporales</taxon>
        <taxon>Micromonosporaceae</taxon>
        <taxon>Polymorphospora</taxon>
    </lineage>
</organism>
<keyword evidence="3" id="KW-1185">Reference proteome</keyword>